<evidence type="ECO:0000313" key="2">
    <source>
        <dbReference type="Proteomes" id="UP000261828"/>
    </source>
</evidence>
<dbReference type="InterPro" id="IPR011051">
    <property type="entry name" value="RmlC_Cupin_sf"/>
</dbReference>
<dbReference type="EMBL" id="QTJX01000001">
    <property type="protein sequence ID" value="RDY61132.1"/>
    <property type="molecule type" value="Genomic_DNA"/>
</dbReference>
<organism evidence="1 2">
    <name type="scientific">Flagellimonas nanhaiensis</name>
    <dbReference type="NCBI Taxonomy" id="2292706"/>
    <lineage>
        <taxon>Bacteria</taxon>
        <taxon>Pseudomonadati</taxon>
        <taxon>Bacteroidota</taxon>
        <taxon>Flavobacteriia</taxon>
        <taxon>Flavobacteriales</taxon>
        <taxon>Flavobacteriaceae</taxon>
        <taxon>Flagellimonas</taxon>
    </lineage>
</organism>
<dbReference type="Proteomes" id="UP000261828">
    <property type="component" value="Unassembled WGS sequence"/>
</dbReference>
<dbReference type="AlphaFoldDB" id="A0A371JTI4"/>
<keyword evidence="2" id="KW-1185">Reference proteome</keyword>
<accession>A0A371JTI4</accession>
<evidence type="ECO:0008006" key="3">
    <source>
        <dbReference type="Google" id="ProtNLM"/>
    </source>
</evidence>
<dbReference type="OrthoDB" id="9798066at2"/>
<proteinExistence type="predicted"/>
<reference evidence="1 2" key="1">
    <citation type="submission" date="2018-08" db="EMBL/GenBank/DDBJ databases">
        <title>Muricauda nanhaiensis sp. nov., isolated from seawater of the South China Sea.</title>
        <authorList>
            <person name="Dang Y."/>
        </authorList>
    </citation>
    <scope>NUCLEOTIDE SEQUENCE [LARGE SCALE GENOMIC DNA]</scope>
    <source>
        <strain evidence="1 2">SM1704</strain>
    </source>
</reference>
<dbReference type="InterPro" id="IPR014710">
    <property type="entry name" value="RmlC-like_jellyroll"/>
</dbReference>
<sequence>MIESFNITDKGYHPFLIEDGWQLARLNYMDEQHIDQITKLDVHLKTDEVFVALEGEAVLIAATIVDGEPEFELELMEHNVMYNIPKGTWHNIAMQEGSELFIAEKSNTHVSDFEFFPLSSKKQNELKQMVNTLFNSTVNQTIEQCK</sequence>
<evidence type="ECO:0000313" key="1">
    <source>
        <dbReference type="EMBL" id="RDY61132.1"/>
    </source>
</evidence>
<name>A0A371JTI4_9FLAO</name>
<dbReference type="RefSeq" id="WP_116183015.1">
    <property type="nucleotide sequence ID" value="NZ_QTJX01000001.1"/>
</dbReference>
<protein>
    <recommendedName>
        <fullName evidence="3">Cupin domain-containing protein</fullName>
    </recommendedName>
</protein>
<comment type="caution">
    <text evidence="1">The sequence shown here is derived from an EMBL/GenBank/DDBJ whole genome shotgun (WGS) entry which is preliminary data.</text>
</comment>
<dbReference type="SUPFAM" id="SSF51182">
    <property type="entry name" value="RmlC-like cupins"/>
    <property type="match status" value="1"/>
</dbReference>
<gene>
    <name evidence="1" type="ORF">DX873_02890</name>
</gene>
<dbReference type="Gene3D" id="2.60.120.10">
    <property type="entry name" value="Jelly Rolls"/>
    <property type="match status" value="1"/>
</dbReference>